<evidence type="ECO:0000313" key="2">
    <source>
        <dbReference type="Proteomes" id="UP001374535"/>
    </source>
</evidence>
<organism evidence="1 2">
    <name type="scientific">Vigna mungo</name>
    <name type="common">Black gram</name>
    <name type="synonym">Phaseolus mungo</name>
    <dbReference type="NCBI Taxonomy" id="3915"/>
    <lineage>
        <taxon>Eukaryota</taxon>
        <taxon>Viridiplantae</taxon>
        <taxon>Streptophyta</taxon>
        <taxon>Embryophyta</taxon>
        <taxon>Tracheophyta</taxon>
        <taxon>Spermatophyta</taxon>
        <taxon>Magnoliopsida</taxon>
        <taxon>eudicotyledons</taxon>
        <taxon>Gunneridae</taxon>
        <taxon>Pentapetalae</taxon>
        <taxon>rosids</taxon>
        <taxon>fabids</taxon>
        <taxon>Fabales</taxon>
        <taxon>Fabaceae</taxon>
        <taxon>Papilionoideae</taxon>
        <taxon>50 kb inversion clade</taxon>
        <taxon>NPAAA clade</taxon>
        <taxon>indigoferoid/millettioid clade</taxon>
        <taxon>Phaseoleae</taxon>
        <taxon>Vigna</taxon>
    </lineage>
</organism>
<keyword evidence="2" id="KW-1185">Reference proteome</keyword>
<gene>
    <name evidence="1" type="ORF">V8G54_028386</name>
</gene>
<sequence>MHLAFFKRKTIHQYLSNAMFSSRCLTYCRIFNTSKGSLLFLSFKYSIQKEKNTRKNVHLTYLSSLSLSFEDNISREIRARTDNRKYMLAGIQKRLSQNFSLLRFYKLNSFQCRSENRPLHLVVSYT</sequence>
<protein>
    <submittedName>
        <fullName evidence="1">Uncharacterized protein</fullName>
    </submittedName>
</protein>
<dbReference type="AlphaFoldDB" id="A0AAQ3RLM1"/>
<name>A0AAQ3RLM1_VIGMU</name>
<reference evidence="1 2" key="1">
    <citation type="journal article" date="2023" name="Life. Sci Alliance">
        <title>Evolutionary insights into 3D genome organization and epigenetic landscape of Vigna mungo.</title>
        <authorList>
            <person name="Junaid A."/>
            <person name="Singh B."/>
            <person name="Bhatia S."/>
        </authorList>
    </citation>
    <scope>NUCLEOTIDE SEQUENCE [LARGE SCALE GENOMIC DNA]</scope>
    <source>
        <strain evidence="1">Urdbean</strain>
    </source>
</reference>
<dbReference type="Proteomes" id="UP001374535">
    <property type="component" value="Chromosome 9"/>
</dbReference>
<proteinExistence type="predicted"/>
<evidence type="ECO:0000313" key="1">
    <source>
        <dbReference type="EMBL" id="WVY96235.1"/>
    </source>
</evidence>
<accession>A0AAQ3RLM1</accession>
<dbReference type="EMBL" id="CP144692">
    <property type="protein sequence ID" value="WVY96235.1"/>
    <property type="molecule type" value="Genomic_DNA"/>
</dbReference>